<accession>A0A4Q9LEH0</accession>
<dbReference type="STRING" id="148818.A0A4Q9LEH0"/>
<dbReference type="GO" id="GO:0042797">
    <property type="term" value="P:tRNA transcription by RNA polymerase III"/>
    <property type="evidence" value="ECO:0007669"/>
    <property type="project" value="TreeGrafter"/>
</dbReference>
<dbReference type="AlphaFoldDB" id="A0A4Q9LEH0"/>
<dbReference type="GO" id="GO:0006360">
    <property type="term" value="P:transcription by RNA polymerase I"/>
    <property type="evidence" value="ECO:0007669"/>
    <property type="project" value="TreeGrafter"/>
</dbReference>
<dbReference type="VEuPathDB" id="MicrosporidiaDB:CWI39_3073p0010"/>
<dbReference type="Proteomes" id="UP000291404">
    <property type="component" value="Unassembled WGS sequence"/>
</dbReference>
<dbReference type="VEuPathDB" id="MicrosporidiaDB:CWI36_0476p0040"/>
<dbReference type="GO" id="GO:0000428">
    <property type="term" value="C:DNA-directed RNA polymerase complex"/>
    <property type="evidence" value="ECO:0007669"/>
    <property type="project" value="UniProtKB-KW"/>
</dbReference>
<dbReference type="NCBIfam" id="NF002208">
    <property type="entry name" value="PRK01099.1-3"/>
    <property type="match status" value="1"/>
</dbReference>
<dbReference type="InterPro" id="IPR006111">
    <property type="entry name" value="Rpo6/Rpb6"/>
</dbReference>
<dbReference type="GO" id="GO:0003677">
    <property type="term" value="F:DNA binding"/>
    <property type="evidence" value="ECO:0007669"/>
    <property type="project" value="InterPro"/>
</dbReference>
<keyword evidence="2" id="KW-0804">Transcription</keyword>
<dbReference type="EMBL" id="PITI01000476">
    <property type="protein sequence ID" value="TBU06294.1"/>
    <property type="molecule type" value="Genomic_DNA"/>
</dbReference>
<gene>
    <name evidence="4" type="ORF">CWI36_0476p0040</name>
    <name evidence="3" type="ORF">CWI39_3073p0010</name>
</gene>
<dbReference type="InterPro" id="IPR036161">
    <property type="entry name" value="RPB6/omega-like_sf"/>
</dbReference>
<dbReference type="SUPFAM" id="SSF63562">
    <property type="entry name" value="RPB6/omega subunit-like"/>
    <property type="match status" value="1"/>
</dbReference>
<dbReference type="PANTHER" id="PTHR47227">
    <property type="entry name" value="DNA-DIRECTED RNA POLYMERASE SUBUNIT K"/>
    <property type="match status" value="1"/>
</dbReference>
<dbReference type="SMART" id="SM01409">
    <property type="entry name" value="RNA_pol_Rpb6"/>
    <property type="match status" value="1"/>
</dbReference>
<dbReference type="GO" id="GO:0003899">
    <property type="term" value="F:DNA-directed RNA polymerase activity"/>
    <property type="evidence" value="ECO:0007669"/>
    <property type="project" value="InterPro"/>
</dbReference>
<evidence type="ECO:0000256" key="1">
    <source>
        <dbReference type="ARBA" id="ARBA00022478"/>
    </source>
</evidence>
<keyword evidence="1" id="KW-0240">DNA-directed RNA polymerase</keyword>
<protein>
    <submittedName>
        <fullName evidence="4">Putative subunit of RNA polymerase</fullName>
    </submittedName>
</protein>
<evidence type="ECO:0000313" key="3">
    <source>
        <dbReference type="EMBL" id="TBT97250.1"/>
    </source>
</evidence>
<comment type="caution">
    <text evidence="4">The sequence shown here is derived from an EMBL/GenBank/DDBJ whole genome shotgun (WGS) entry which is preliminary data.</text>
</comment>
<reference evidence="5 6" key="1">
    <citation type="submission" date="2017-12" db="EMBL/GenBank/DDBJ databases">
        <authorList>
            <person name="Pombert J.-F."/>
            <person name="Haag K.L."/>
            <person name="Ebert D."/>
        </authorList>
    </citation>
    <scope>NUCLEOTIDE SEQUENCE [LARGE SCALE GENOMIC DNA]</scope>
    <source>
        <strain evidence="4">BE-OM-2</strain>
        <strain evidence="3">IL-BN-2</strain>
    </source>
</reference>
<organism evidence="4 5">
    <name type="scientific">Hamiltosporidium magnivora</name>
    <dbReference type="NCBI Taxonomy" id="148818"/>
    <lineage>
        <taxon>Eukaryota</taxon>
        <taxon>Fungi</taxon>
        <taxon>Fungi incertae sedis</taxon>
        <taxon>Microsporidia</taxon>
        <taxon>Dubosqiidae</taxon>
        <taxon>Hamiltosporidium</taxon>
    </lineage>
</organism>
<dbReference type="PANTHER" id="PTHR47227:SF5">
    <property type="entry name" value="DNA-DIRECTED RNA POLYMERASES I, II, AND III SUBUNIT RPABC2"/>
    <property type="match status" value="1"/>
</dbReference>
<evidence type="ECO:0000313" key="5">
    <source>
        <dbReference type="Proteomes" id="UP000291404"/>
    </source>
</evidence>
<dbReference type="Pfam" id="PF01192">
    <property type="entry name" value="RNA_pol_Rpb6"/>
    <property type="match status" value="1"/>
</dbReference>
<evidence type="ECO:0000313" key="6">
    <source>
        <dbReference type="Proteomes" id="UP000293045"/>
    </source>
</evidence>
<dbReference type="InterPro" id="IPR006110">
    <property type="entry name" value="Pol_omega/Rpo6/RPB6"/>
</dbReference>
<dbReference type="PIRSF" id="PIRSF000778">
    <property type="entry name" value="RpoK/RPB6"/>
    <property type="match status" value="1"/>
</dbReference>
<name>A0A4Q9LEH0_9MICR</name>
<evidence type="ECO:0000313" key="4">
    <source>
        <dbReference type="EMBL" id="TBU06294.1"/>
    </source>
</evidence>
<evidence type="ECO:0000256" key="2">
    <source>
        <dbReference type="ARBA" id="ARBA00023163"/>
    </source>
</evidence>
<sequence length="117" mass="13423">MDSEELESLPSQESSYLENSELEIIEDKPTKTSNISPQSRITSPIMTKFERAHVLGVRALQLSMGASPMVDIEFETSPLKIAIKELKVKMIPFIVRRKLPDGSYEDWSIREMYVNEF</sequence>
<dbReference type="Proteomes" id="UP000293045">
    <property type="component" value="Unassembled WGS sequence"/>
</dbReference>
<keyword evidence="5" id="KW-1185">Reference proteome</keyword>
<proteinExistence type="predicted"/>
<dbReference type="GO" id="GO:0006366">
    <property type="term" value="P:transcription by RNA polymerase II"/>
    <property type="evidence" value="ECO:0007669"/>
    <property type="project" value="TreeGrafter"/>
</dbReference>
<dbReference type="Gene3D" id="3.90.940.10">
    <property type="match status" value="1"/>
</dbReference>
<dbReference type="EMBL" id="PIXR01003073">
    <property type="protein sequence ID" value="TBT97250.1"/>
    <property type="molecule type" value="Genomic_DNA"/>
</dbReference>